<evidence type="ECO:0000256" key="11">
    <source>
        <dbReference type="ARBA" id="ARBA00022692"/>
    </source>
</evidence>
<organism evidence="21 22">
    <name type="scientific">Microbacterium immunditiarum</name>
    <dbReference type="NCBI Taxonomy" id="337480"/>
    <lineage>
        <taxon>Bacteria</taxon>
        <taxon>Bacillati</taxon>
        <taxon>Actinomycetota</taxon>
        <taxon>Actinomycetes</taxon>
        <taxon>Micrococcales</taxon>
        <taxon>Microbacteriaceae</taxon>
        <taxon>Microbacterium</taxon>
    </lineage>
</organism>
<keyword evidence="14" id="KW-0443">Lipid metabolism</keyword>
<sequence>MSDTSGPVPDPANTPMTGADAAGAGHARAADDAPLTRKDAAARRAATPQADATPPTDPSAVFQSHIRAARSEFESQVAHARAEFEEANERIKQRTGRDLILAILIGLAIGAVLIASLVFFKWPFVVFALAAALLGIFEFGRALIAAGRRVDIVPQLIAGAALVLAGFFLTPWMLWVTAFVAVAFVIVWRLIGQMARRDGRLYGDVLGDVLVAGFIQVYVPFLTALCLVLLQRDGGEWWVLAFIIVAVAADTGAYATGLTLGRHPMAPRISPKKTWEGFAGAAVAAIVAAVLLAMFMLNLPWWTGLIIGPLILASATVGDLGESMIKRDLGIKDMSSWLPGHGGVLDRLDSILPSAPVALALSYLLVPLAAS</sequence>
<evidence type="ECO:0000256" key="20">
    <source>
        <dbReference type="SAM" id="Phobius"/>
    </source>
</evidence>
<dbReference type="AlphaFoldDB" id="A0A7Y9GP87"/>
<feature type="transmembrane region" description="Helical" evidence="20">
    <location>
        <begin position="204"/>
        <end position="231"/>
    </location>
</feature>
<feature type="transmembrane region" description="Helical" evidence="20">
    <location>
        <begin position="301"/>
        <end position="321"/>
    </location>
</feature>
<feature type="compositionally biased region" description="Basic and acidic residues" evidence="19">
    <location>
        <begin position="28"/>
        <end position="42"/>
    </location>
</feature>
<evidence type="ECO:0000256" key="14">
    <source>
        <dbReference type="ARBA" id="ARBA00023098"/>
    </source>
</evidence>
<evidence type="ECO:0000256" key="3">
    <source>
        <dbReference type="ARBA" id="ARBA00005119"/>
    </source>
</evidence>
<evidence type="ECO:0000256" key="10">
    <source>
        <dbReference type="ARBA" id="ARBA00022679"/>
    </source>
</evidence>
<keyword evidence="8" id="KW-1003">Cell membrane</keyword>
<comment type="catalytic activity">
    <reaction evidence="1 18">
        <text>a 1,2-diacyl-sn-glycero-3-phosphate + CTP + H(+) = a CDP-1,2-diacyl-sn-glycerol + diphosphate</text>
        <dbReference type="Rhea" id="RHEA:16229"/>
        <dbReference type="ChEBI" id="CHEBI:15378"/>
        <dbReference type="ChEBI" id="CHEBI:33019"/>
        <dbReference type="ChEBI" id="CHEBI:37563"/>
        <dbReference type="ChEBI" id="CHEBI:58332"/>
        <dbReference type="ChEBI" id="CHEBI:58608"/>
        <dbReference type="EC" id="2.7.7.41"/>
    </reaction>
</comment>
<dbReference type="GO" id="GO:0005886">
    <property type="term" value="C:plasma membrane"/>
    <property type="evidence" value="ECO:0007669"/>
    <property type="project" value="UniProtKB-SubCell"/>
</dbReference>
<dbReference type="PANTHER" id="PTHR46382">
    <property type="entry name" value="PHOSPHATIDATE CYTIDYLYLTRANSFERASE"/>
    <property type="match status" value="1"/>
</dbReference>
<feature type="transmembrane region" description="Helical" evidence="20">
    <location>
        <begin position="237"/>
        <end position="256"/>
    </location>
</feature>
<dbReference type="GO" id="GO:0004605">
    <property type="term" value="F:phosphatidate cytidylyltransferase activity"/>
    <property type="evidence" value="ECO:0007669"/>
    <property type="project" value="UniProtKB-EC"/>
</dbReference>
<comment type="pathway">
    <text evidence="4">Lipid metabolism.</text>
</comment>
<keyword evidence="10 18" id="KW-0808">Transferase</keyword>
<feature type="transmembrane region" description="Helical" evidence="20">
    <location>
        <begin position="126"/>
        <end position="145"/>
    </location>
</feature>
<evidence type="ECO:0000256" key="18">
    <source>
        <dbReference type="RuleBase" id="RU003938"/>
    </source>
</evidence>
<evidence type="ECO:0000313" key="21">
    <source>
        <dbReference type="EMBL" id="NYE20158.1"/>
    </source>
</evidence>
<evidence type="ECO:0000256" key="7">
    <source>
        <dbReference type="ARBA" id="ARBA00019373"/>
    </source>
</evidence>
<evidence type="ECO:0000256" key="15">
    <source>
        <dbReference type="ARBA" id="ARBA00023136"/>
    </source>
</evidence>
<keyword evidence="17" id="KW-1208">Phospholipid metabolism</keyword>
<evidence type="ECO:0000256" key="8">
    <source>
        <dbReference type="ARBA" id="ARBA00022475"/>
    </source>
</evidence>
<evidence type="ECO:0000256" key="1">
    <source>
        <dbReference type="ARBA" id="ARBA00001698"/>
    </source>
</evidence>
<feature type="transmembrane region" description="Helical" evidence="20">
    <location>
        <begin position="175"/>
        <end position="192"/>
    </location>
</feature>
<name>A0A7Y9GP87_9MICO</name>
<evidence type="ECO:0000256" key="13">
    <source>
        <dbReference type="ARBA" id="ARBA00022989"/>
    </source>
</evidence>
<feature type="transmembrane region" description="Helical" evidence="20">
    <location>
        <begin position="152"/>
        <end position="169"/>
    </location>
</feature>
<evidence type="ECO:0000256" key="16">
    <source>
        <dbReference type="ARBA" id="ARBA00023209"/>
    </source>
</evidence>
<proteinExistence type="inferred from homology"/>
<keyword evidence="22" id="KW-1185">Reference proteome</keyword>
<feature type="compositionally biased region" description="Low complexity" evidence="19">
    <location>
        <begin position="43"/>
        <end position="59"/>
    </location>
</feature>
<keyword evidence="9" id="KW-0444">Lipid biosynthesis</keyword>
<dbReference type="Pfam" id="PF01148">
    <property type="entry name" value="CTP_transf_1"/>
    <property type="match status" value="1"/>
</dbReference>
<dbReference type="EC" id="2.7.7.41" evidence="6 18"/>
<feature type="transmembrane region" description="Helical" evidence="20">
    <location>
        <begin position="277"/>
        <end position="295"/>
    </location>
</feature>
<dbReference type="UniPathway" id="UPA00557">
    <property type="reaction ID" value="UER00614"/>
</dbReference>
<dbReference type="GO" id="GO:0016024">
    <property type="term" value="P:CDP-diacylglycerol biosynthetic process"/>
    <property type="evidence" value="ECO:0007669"/>
    <property type="project" value="UniProtKB-UniPathway"/>
</dbReference>
<comment type="pathway">
    <text evidence="3 18">Phospholipid metabolism; CDP-diacylglycerol biosynthesis; CDP-diacylglycerol from sn-glycerol 3-phosphate: step 3/3.</text>
</comment>
<evidence type="ECO:0000256" key="2">
    <source>
        <dbReference type="ARBA" id="ARBA00004651"/>
    </source>
</evidence>
<evidence type="ECO:0000256" key="6">
    <source>
        <dbReference type="ARBA" id="ARBA00012487"/>
    </source>
</evidence>
<reference evidence="21 22" key="1">
    <citation type="submission" date="2020-07" db="EMBL/GenBank/DDBJ databases">
        <title>Sequencing the genomes of 1000 actinobacteria strains.</title>
        <authorList>
            <person name="Klenk H.-P."/>
        </authorList>
    </citation>
    <scope>NUCLEOTIDE SEQUENCE [LARGE SCALE GENOMIC DNA]</scope>
    <source>
        <strain evidence="21 22">DSM 24662</strain>
    </source>
</reference>
<evidence type="ECO:0000256" key="17">
    <source>
        <dbReference type="ARBA" id="ARBA00023264"/>
    </source>
</evidence>
<keyword evidence="12 18" id="KW-0548">Nucleotidyltransferase</keyword>
<feature type="compositionally biased region" description="Low complexity" evidence="19">
    <location>
        <begin position="18"/>
        <end position="27"/>
    </location>
</feature>
<evidence type="ECO:0000256" key="5">
    <source>
        <dbReference type="ARBA" id="ARBA00010185"/>
    </source>
</evidence>
<accession>A0A7Y9GP87</accession>
<gene>
    <name evidence="21" type="ORF">BJ991_002186</name>
</gene>
<evidence type="ECO:0000313" key="22">
    <source>
        <dbReference type="Proteomes" id="UP000576969"/>
    </source>
</evidence>
<comment type="caution">
    <text evidence="21">The sequence shown here is derived from an EMBL/GenBank/DDBJ whole genome shotgun (WGS) entry which is preliminary data.</text>
</comment>
<protein>
    <recommendedName>
        <fullName evidence="7 18">Phosphatidate cytidylyltransferase</fullName>
        <ecNumber evidence="6 18">2.7.7.41</ecNumber>
    </recommendedName>
</protein>
<dbReference type="PROSITE" id="PS01315">
    <property type="entry name" value="CDS"/>
    <property type="match status" value="1"/>
</dbReference>
<comment type="similarity">
    <text evidence="5 18">Belongs to the CDS family.</text>
</comment>
<feature type="region of interest" description="Disordered" evidence="19">
    <location>
        <begin position="1"/>
        <end position="59"/>
    </location>
</feature>
<dbReference type="Proteomes" id="UP000576969">
    <property type="component" value="Unassembled WGS sequence"/>
</dbReference>
<evidence type="ECO:0000256" key="12">
    <source>
        <dbReference type="ARBA" id="ARBA00022695"/>
    </source>
</evidence>
<keyword evidence="15 20" id="KW-0472">Membrane</keyword>
<feature type="transmembrane region" description="Helical" evidence="20">
    <location>
        <begin position="99"/>
        <end position="120"/>
    </location>
</feature>
<evidence type="ECO:0000256" key="9">
    <source>
        <dbReference type="ARBA" id="ARBA00022516"/>
    </source>
</evidence>
<evidence type="ECO:0000256" key="4">
    <source>
        <dbReference type="ARBA" id="ARBA00005189"/>
    </source>
</evidence>
<dbReference type="InterPro" id="IPR000374">
    <property type="entry name" value="PC_trans"/>
</dbReference>
<keyword evidence="16" id="KW-0594">Phospholipid biosynthesis</keyword>
<dbReference type="PANTHER" id="PTHR46382:SF1">
    <property type="entry name" value="PHOSPHATIDATE CYTIDYLYLTRANSFERASE"/>
    <property type="match status" value="1"/>
</dbReference>
<evidence type="ECO:0000256" key="19">
    <source>
        <dbReference type="SAM" id="MobiDB-lite"/>
    </source>
</evidence>
<keyword evidence="11 18" id="KW-0812">Transmembrane</keyword>
<keyword evidence="13 20" id="KW-1133">Transmembrane helix</keyword>
<dbReference type="EMBL" id="JACCBV010000001">
    <property type="protein sequence ID" value="NYE20158.1"/>
    <property type="molecule type" value="Genomic_DNA"/>
</dbReference>
<comment type="subcellular location">
    <subcellularLocation>
        <location evidence="2">Cell membrane</location>
        <topology evidence="2">Multi-pass membrane protein</topology>
    </subcellularLocation>
</comment>